<dbReference type="Pfam" id="PF03061">
    <property type="entry name" value="4HBT"/>
    <property type="match status" value="1"/>
</dbReference>
<dbReference type="GO" id="GO:0047617">
    <property type="term" value="F:fatty acyl-CoA hydrolase activity"/>
    <property type="evidence" value="ECO:0007669"/>
    <property type="project" value="InterPro"/>
</dbReference>
<evidence type="ECO:0000259" key="3">
    <source>
        <dbReference type="Pfam" id="PF03061"/>
    </source>
</evidence>
<evidence type="ECO:0000313" key="4">
    <source>
        <dbReference type="EMBL" id="GHD28840.1"/>
    </source>
</evidence>
<keyword evidence="5" id="KW-1185">Reference proteome</keyword>
<dbReference type="CDD" id="cd03443">
    <property type="entry name" value="PaaI_thioesterase"/>
    <property type="match status" value="1"/>
</dbReference>
<dbReference type="EMBL" id="BMXL01000015">
    <property type="protein sequence ID" value="GHD28840.1"/>
    <property type="molecule type" value="Genomic_DNA"/>
</dbReference>
<dbReference type="RefSeq" id="WP_017578556.1">
    <property type="nucleotide sequence ID" value="NZ_BMXL01000015.1"/>
</dbReference>
<dbReference type="InterPro" id="IPR029069">
    <property type="entry name" value="HotDog_dom_sf"/>
</dbReference>
<accession>A0A918XEE5</accession>
<gene>
    <name evidence="4" type="ORF">GCM10007147_29070</name>
</gene>
<dbReference type="InterPro" id="IPR003736">
    <property type="entry name" value="PAAI_dom"/>
</dbReference>
<dbReference type="SUPFAM" id="SSF54637">
    <property type="entry name" value="Thioesterase/thiol ester dehydrase-isomerase"/>
    <property type="match status" value="1"/>
</dbReference>
<comment type="caution">
    <text evidence="4">The sequence shown here is derived from an EMBL/GenBank/DDBJ whole genome shotgun (WGS) entry which is preliminary data.</text>
</comment>
<dbReference type="Proteomes" id="UP000654947">
    <property type="component" value="Unassembled WGS sequence"/>
</dbReference>
<proteinExistence type="inferred from homology"/>
<name>A0A918XEE5_9ACTN</name>
<evidence type="ECO:0000313" key="5">
    <source>
        <dbReference type="Proteomes" id="UP000654947"/>
    </source>
</evidence>
<sequence length="173" mass="18497">MTTQNTQAPEAWGEARSKNVTWHDPQLVVRAREGRSGLEHLRSWAGGEFPSAPISQLMGFTLTEAEEGGVRFEGTPDESVCNPMGAVHGGMMCTLLDSATGCAVQTTLPAGVGYTSVEIKVSYLRPVFAGTPLYTRGWVSKPGRRMAFAEGEIRDAADKVVATASSSCLVFDL</sequence>
<protein>
    <submittedName>
        <fullName evidence="4">Aromatic compound degradation protein PaaI</fullName>
    </submittedName>
</protein>
<evidence type="ECO:0000256" key="1">
    <source>
        <dbReference type="ARBA" id="ARBA00008324"/>
    </source>
</evidence>
<dbReference type="InterPro" id="IPR039298">
    <property type="entry name" value="ACOT13"/>
</dbReference>
<keyword evidence="2" id="KW-0378">Hydrolase</keyword>
<dbReference type="AlphaFoldDB" id="A0A918XEE5"/>
<organism evidence="4 5">
    <name type="scientific">Nocardiopsis kunsanensis</name>
    <dbReference type="NCBI Taxonomy" id="141693"/>
    <lineage>
        <taxon>Bacteria</taxon>
        <taxon>Bacillati</taxon>
        <taxon>Actinomycetota</taxon>
        <taxon>Actinomycetes</taxon>
        <taxon>Streptosporangiales</taxon>
        <taxon>Nocardiopsidaceae</taxon>
        <taxon>Nocardiopsis</taxon>
    </lineage>
</organism>
<reference evidence="4 5" key="1">
    <citation type="journal article" date="2014" name="Int. J. Syst. Evol. Microbiol.">
        <title>Complete genome sequence of Corynebacterium casei LMG S-19264T (=DSM 44701T), isolated from a smear-ripened cheese.</title>
        <authorList>
            <consortium name="US DOE Joint Genome Institute (JGI-PGF)"/>
            <person name="Walter F."/>
            <person name="Albersmeier A."/>
            <person name="Kalinowski J."/>
            <person name="Ruckert C."/>
        </authorList>
    </citation>
    <scope>NUCLEOTIDE SEQUENCE [LARGE SCALE GENOMIC DNA]</scope>
    <source>
        <strain evidence="4 5">KCTC 19473</strain>
    </source>
</reference>
<feature type="domain" description="Thioesterase" evidence="3">
    <location>
        <begin position="84"/>
        <end position="161"/>
    </location>
</feature>
<dbReference type="InterPro" id="IPR006683">
    <property type="entry name" value="Thioestr_dom"/>
</dbReference>
<dbReference type="NCBIfam" id="TIGR00369">
    <property type="entry name" value="unchar_dom_1"/>
    <property type="match status" value="1"/>
</dbReference>
<dbReference type="Gene3D" id="3.10.129.10">
    <property type="entry name" value="Hotdog Thioesterase"/>
    <property type="match status" value="1"/>
</dbReference>
<dbReference type="PANTHER" id="PTHR21660">
    <property type="entry name" value="THIOESTERASE SUPERFAMILY MEMBER-RELATED"/>
    <property type="match status" value="1"/>
</dbReference>
<comment type="similarity">
    <text evidence="1">Belongs to the thioesterase PaaI family.</text>
</comment>
<dbReference type="PANTHER" id="PTHR21660:SF1">
    <property type="entry name" value="ACYL-COENZYME A THIOESTERASE 13"/>
    <property type="match status" value="1"/>
</dbReference>
<evidence type="ECO:0000256" key="2">
    <source>
        <dbReference type="ARBA" id="ARBA00022801"/>
    </source>
</evidence>